<name>A0AAY4DUH4_9TELE</name>
<dbReference type="Ensembl" id="ENSDCDT00010059518.1">
    <property type="protein sequence ID" value="ENSDCDP00010049152.1"/>
    <property type="gene ID" value="ENSDCDG00010029465.1"/>
</dbReference>
<reference evidence="1 2" key="1">
    <citation type="submission" date="2020-06" db="EMBL/GenBank/DDBJ databases">
        <authorList>
            <consortium name="Wellcome Sanger Institute Data Sharing"/>
        </authorList>
    </citation>
    <scope>NUCLEOTIDE SEQUENCE [LARGE SCALE GENOMIC DNA]</scope>
</reference>
<dbReference type="AlphaFoldDB" id="A0AAY4DUH4"/>
<keyword evidence="2" id="KW-1185">Reference proteome</keyword>
<accession>A0AAY4DUH4</accession>
<reference evidence="1" key="2">
    <citation type="submission" date="2025-08" db="UniProtKB">
        <authorList>
            <consortium name="Ensembl"/>
        </authorList>
    </citation>
    <scope>IDENTIFICATION</scope>
</reference>
<reference evidence="1" key="3">
    <citation type="submission" date="2025-09" db="UniProtKB">
        <authorList>
            <consortium name="Ensembl"/>
        </authorList>
    </citation>
    <scope>IDENTIFICATION</scope>
</reference>
<protein>
    <submittedName>
        <fullName evidence="1">Uncharacterized protein</fullName>
    </submittedName>
</protein>
<evidence type="ECO:0000313" key="1">
    <source>
        <dbReference type="Ensembl" id="ENSDCDP00010049152.1"/>
    </source>
</evidence>
<evidence type="ECO:0000313" key="2">
    <source>
        <dbReference type="Proteomes" id="UP000694580"/>
    </source>
</evidence>
<organism evidence="1 2">
    <name type="scientific">Denticeps clupeoides</name>
    <name type="common">denticle herring</name>
    <dbReference type="NCBI Taxonomy" id="299321"/>
    <lineage>
        <taxon>Eukaryota</taxon>
        <taxon>Metazoa</taxon>
        <taxon>Chordata</taxon>
        <taxon>Craniata</taxon>
        <taxon>Vertebrata</taxon>
        <taxon>Euteleostomi</taxon>
        <taxon>Actinopterygii</taxon>
        <taxon>Neopterygii</taxon>
        <taxon>Teleostei</taxon>
        <taxon>Clupei</taxon>
        <taxon>Clupeiformes</taxon>
        <taxon>Denticipitoidei</taxon>
        <taxon>Denticipitidae</taxon>
        <taxon>Denticeps</taxon>
    </lineage>
</organism>
<proteinExistence type="predicted"/>
<dbReference type="Proteomes" id="UP000694580">
    <property type="component" value="Chromosome 17"/>
</dbReference>
<sequence>MRTRLRSDGGEGAGLAGRAHKLAYLLHSAGQCLTFDPFLIAQQLIKRISPFLNH</sequence>